<sequence>MPRPSVKQVFLPPVASDPEYTAEILSHWVIETASTTRKALSFIRRQATILSDILNDVKESADEELAEIERSRNANVEEAAEEKDAAYQVHPGPKPEKKSDEDKFAAIAHTSGPMPDSDRSQDLAKEIKLTGLMTFFVRRADYRACQELLDRIGETQDSFDNRGKNKKGSVGLNVLTAIRKVQNQTGKLGVHRTSLMPNEFELVRKMTLFRGGIDSGDLLCEVASRLKPLLFQSSTCVIRSGTIGMGMYFINNGKCNVSVQGSQVAKLGYGDFFGEVALTMASQRTADVEAEGLVELFEFTRRDLKDVVSKYPHLLKRLKDQGRARIKRACSSRFRANETHPAIKEVVVRASQSRRLKFLFEPGVSDEEEDVEQPKLTDKAWRDIVGKMRRVQVREGEKLVGPGVEGNSIYILEAGECHVLINNLKVSGMHPGDFFGEVALMLSIERTAQIVTATPCTLLRLKSEELCDILDAYPALYRNLMSLASKRADKLQKAYEELKGTEPTTTAKAASEPMGCALPPGYDSNPDEPGSGSPGTRIEQVSDE</sequence>
<dbReference type="HOGENOM" id="CLU_501046_0_0_1"/>
<dbReference type="KEGG" id="gtt:GUITHDRAFT_106945"/>
<dbReference type="InterPro" id="IPR018490">
    <property type="entry name" value="cNMP-bd_dom_sf"/>
</dbReference>
<dbReference type="PANTHER" id="PTHR45638:SF11">
    <property type="entry name" value="CYCLIC NUCLEOTIDE-GATED CATION CHANNEL SUBUNIT A"/>
    <property type="match status" value="1"/>
</dbReference>
<reference evidence="12" key="3">
    <citation type="submission" date="2015-06" db="UniProtKB">
        <authorList>
            <consortium name="EnsemblProtists"/>
        </authorList>
    </citation>
    <scope>IDENTIFICATION</scope>
</reference>
<dbReference type="PaxDb" id="55529-EKX47032"/>
<dbReference type="PROSITE" id="PS50042">
    <property type="entry name" value="CNMP_BINDING_3"/>
    <property type="match status" value="2"/>
</dbReference>
<accession>L1JFD6</accession>
<reference evidence="13" key="2">
    <citation type="submission" date="2012-11" db="EMBL/GenBank/DDBJ databases">
        <authorList>
            <person name="Kuo A."/>
            <person name="Curtis B.A."/>
            <person name="Tanifuji G."/>
            <person name="Burki F."/>
            <person name="Gruber A."/>
            <person name="Irimia M."/>
            <person name="Maruyama S."/>
            <person name="Arias M.C."/>
            <person name="Ball S.G."/>
            <person name="Gile G.H."/>
            <person name="Hirakawa Y."/>
            <person name="Hopkins J.F."/>
            <person name="Rensing S.A."/>
            <person name="Schmutz J."/>
            <person name="Symeonidi A."/>
            <person name="Elias M."/>
            <person name="Eveleigh R.J."/>
            <person name="Herman E.K."/>
            <person name="Klute M.J."/>
            <person name="Nakayama T."/>
            <person name="Obornik M."/>
            <person name="Reyes-Prieto A."/>
            <person name="Armbrust E.V."/>
            <person name="Aves S.J."/>
            <person name="Beiko R.G."/>
            <person name="Coutinho P."/>
            <person name="Dacks J.B."/>
            <person name="Durnford D.G."/>
            <person name="Fast N.M."/>
            <person name="Green B.R."/>
            <person name="Grisdale C."/>
            <person name="Hempe F."/>
            <person name="Henrissat B."/>
            <person name="Hoppner M.P."/>
            <person name="Ishida K.-I."/>
            <person name="Kim E."/>
            <person name="Koreny L."/>
            <person name="Kroth P.G."/>
            <person name="Liu Y."/>
            <person name="Malik S.-B."/>
            <person name="Maier U.G."/>
            <person name="McRose D."/>
            <person name="Mock T."/>
            <person name="Neilson J.A."/>
            <person name="Onodera N.T."/>
            <person name="Poole A.M."/>
            <person name="Pritham E.J."/>
            <person name="Richards T.A."/>
            <person name="Rocap G."/>
            <person name="Roy S.W."/>
            <person name="Sarai C."/>
            <person name="Schaack S."/>
            <person name="Shirato S."/>
            <person name="Slamovits C.H."/>
            <person name="Spencer D.F."/>
            <person name="Suzuki S."/>
            <person name="Worden A.Z."/>
            <person name="Zauner S."/>
            <person name="Barry K."/>
            <person name="Bell C."/>
            <person name="Bharti A.K."/>
            <person name="Crow J.A."/>
            <person name="Grimwood J."/>
            <person name="Kramer R."/>
            <person name="Lindquist E."/>
            <person name="Lucas S."/>
            <person name="Salamov A."/>
            <person name="McFadden G.I."/>
            <person name="Lane C.E."/>
            <person name="Keeling P.J."/>
            <person name="Gray M.W."/>
            <person name="Grigoriev I.V."/>
            <person name="Archibald J.M."/>
        </authorList>
    </citation>
    <scope>NUCLEOTIDE SEQUENCE</scope>
    <source>
        <strain evidence="13">CCMP2712</strain>
    </source>
</reference>
<dbReference type="InterPro" id="IPR014710">
    <property type="entry name" value="RmlC-like_jellyroll"/>
</dbReference>
<keyword evidence="2" id="KW-0813">Transport</keyword>
<keyword evidence="13" id="KW-1185">Reference proteome</keyword>
<keyword evidence="3" id="KW-0812">Transmembrane</keyword>
<dbReference type="AlphaFoldDB" id="L1JFD6"/>
<dbReference type="GO" id="GO:0016020">
    <property type="term" value="C:membrane"/>
    <property type="evidence" value="ECO:0007669"/>
    <property type="project" value="UniProtKB-SubCell"/>
</dbReference>
<dbReference type="RefSeq" id="XP_005834012.1">
    <property type="nucleotide sequence ID" value="XM_005833955.1"/>
</dbReference>
<dbReference type="Pfam" id="PF00027">
    <property type="entry name" value="cNMP_binding"/>
    <property type="match status" value="2"/>
</dbReference>
<keyword evidence="4" id="KW-1133">Transmembrane helix</keyword>
<dbReference type="CDD" id="cd00038">
    <property type="entry name" value="CAP_ED"/>
    <property type="match status" value="2"/>
</dbReference>
<feature type="domain" description="Cyclic nucleotide-binding" evidence="10">
    <location>
        <begin position="221"/>
        <end position="325"/>
    </location>
</feature>
<evidence type="ECO:0000256" key="2">
    <source>
        <dbReference type="ARBA" id="ARBA00022448"/>
    </source>
</evidence>
<dbReference type="SMART" id="SM00100">
    <property type="entry name" value="cNMP"/>
    <property type="match status" value="2"/>
</dbReference>
<dbReference type="InterPro" id="IPR018488">
    <property type="entry name" value="cNMP-bd_CS"/>
</dbReference>
<evidence type="ECO:0000256" key="5">
    <source>
        <dbReference type="ARBA" id="ARBA00023065"/>
    </source>
</evidence>
<dbReference type="PROSITE" id="PS00889">
    <property type="entry name" value="CNMP_BINDING_2"/>
    <property type="match status" value="2"/>
</dbReference>
<keyword evidence="6" id="KW-0472">Membrane</keyword>
<proteinExistence type="predicted"/>
<feature type="region of interest" description="Disordered" evidence="9">
    <location>
        <begin position="497"/>
        <end position="544"/>
    </location>
</feature>
<dbReference type="Gene3D" id="2.60.120.10">
    <property type="entry name" value="Jelly Rolls"/>
    <property type="match status" value="2"/>
</dbReference>
<dbReference type="eggNOG" id="KOG0500">
    <property type="taxonomic scope" value="Eukaryota"/>
</dbReference>
<evidence type="ECO:0000313" key="12">
    <source>
        <dbReference type="EnsemblProtists" id="EKX47032"/>
    </source>
</evidence>
<keyword evidence="8" id="KW-0407">Ion channel</keyword>
<dbReference type="InterPro" id="IPR050866">
    <property type="entry name" value="CNG_cation_channel"/>
</dbReference>
<dbReference type="PROSITE" id="PS00888">
    <property type="entry name" value="CNMP_BINDING_1"/>
    <property type="match status" value="1"/>
</dbReference>
<evidence type="ECO:0000256" key="1">
    <source>
        <dbReference type="ARBA" id="ARBA00004141"/>
    </source>
</evidence>
<dbReference type="GeneID" id="17303775"/>
<evidence type="ECO:0000256" key="4">
    <source>
        <dbReference type="ARBA" id="ARBA00022989"/>
    </source>
</evidence>
<dbReference type="STRING" id="905079.L1JFD6"/>
<feature type="region of interest" description="Disordered" evidence="9">
    <location>
        <begin position="68"/>
        <end position="100"/>
    </location>
</feature>
<evidence type="ECO:0000256" key="7">
    <source>
        <dbReference type="ARBA" id="ARBA00023286"/>
    </source>
</evidence>
<dbReference type="Proteomes" id="UP000011087">
    <property type="component" value="Unassembled WGS sequence"/>
</dbReference>
<evidence type="ECO:0000256" key="8">
    <source>
        <dbReference type="ARBA" id="ARBA00023303"/>
    </source>
</evidence>
<dbReference type="EMBL" id="JH992991">
    <property type="protein sequence ID" value="EKX47032.1"/>
    <property type="molecule type" value="Genomic_DNA"/>
</dbReference>
<dbReference type="GO" id="GO:0005221">
    <property type="term" value="F:intracellularly cyclic nucleotide-activated monoatomic cation channel activity"/>
    <property type="evidence" value="ECO:0007669"/>
    <property type="project" value="InterPro"/>
</dbReference>
<keyword evidence="7" id="KW-1071">Ligand-gated ion channel</keyword>
<gene>
    <name evidence="11" type="ORF">GUITHDRAFT_106945</name>
</gene>
<dbReference type="eggNOG" id="KOG0498">
    <property type="taxonomic scope" value="Eukaryota"/>
</dbReference>
<dbReference type="PANTHER" id="PTHR45638">
    <property type="entry name" value="CYCLIC NUCLEOTIDE-GATED CATION CHANNEL SUBUNIT A"/>
    <property type="match status" value="1"/>
</dbReference>
<evidence type="ECO:0000256" key="9">
    <source>
        <dbReference type="SAM" id="MobiDB-lite"/>
    </source>
</evidence>
<dbReference type="EnsemblProtists" id="EKX47032">
    <property type="protein sequence ID" value="EKX47032"/>
    <property type="gene ID" value="GUITHDRAFT_106945"/>
</dbReference>
<name>L1JFD6_GUITC</name>
<evidence type="ECO:0000313" key="13">
    <source>
        <dbReference type="Proteomes" id="UP000011087"/>
    </source>
</evidence>
<organism evidence="11">
    <name type="scientific">Guillardia theta (strain CCMP2712)</name>
    <name type="common">Cryptophyte</name>
    <dbReference type="NCBI Taxonomy" id="905079"/>
    <lineage>
        <taxon>Eukaryota</taxon>
        <taxon>Cryptophyceae</taxon>
        <taxon>Pyrenomonadales</taxon>
        <taxon>Geminigeraceae</taxon>
        <taxon>Guillardia</taxon>
    </lineage>
</organism>
<comment type="subcellular location">
    <subcellularLocation>
        <location evidence="1">Membrane</location>
        <topology evidence="1">Multi-pass membrane protein</topology>
    </subcellularLocation>
</comment>
<dbReference type="GO" id="GO:0044877">
    <property type="term" value="F:protein-containing complex binding"/>
    <property type="evidence" value="ECO:0007669"/>
    <property type="project" value="TreeGrafter"/>
</dbReference>
<feature type="domain" description="Cyclic nucleotide-binding" evidence="10">
    <location>
        <begin position="376"/>
        <end position="487"/>
    </location>
</feature>
<evidence type="ECO:0000313" key="11">
    <source>
        <dbReference type="EMBL" id="EKX47032.1"/>
    </source>
</evidence>
<protein>
    <recommendedName>
        <fullName evidence="10">Cyclic nucleotide-binding domain-containing protein</fullName>
    </recommendedName>
</protein>
<evidence type="ECO:0000259" key="10">
    <source>
        <dbReference type="PROSITE" id="PS50042"/>
    </source>
</evidence>
<keyword evidence="5" id="KW-0406">Ion transport</keyword>
<dbReference type="InterPro" id="IPR000595">
    <property type="entry name" value="cNMP-bd_dom"/>
</dbReference>
<evidence type="ECO:0000256" key="3">
    <source>
        <dbReference type="ARBA" id="ARBA00022692"/>
    </source>
</evidence>
<dbReference type="SUPFAM" id="SSF51206">
    <property type="entry name" value="cAMP-binding domain-like"/>
    <property type="match status" value="2"/>
</dbReference>
<evidence type="ECO:0000256" key="6">
    <source>
        <dbReference type="ARBA" id="ARBA00023136"/>
    </source>
</evidence>
<dbReference type="PRINTS" id="PR00103">
    <property type="entry name" value="CAMPKINASE"/>
</dbReference>
<reference evidence="11 13" key="1">
    <citation type="journal article" date="2012" name="Nature">
        <title>Algal genomes reveal evolutionary mosaicism and the fate of nucleomorphs.</title>
        <authorList>
            <consortium name="DOE Joint Genome Institute"/>
            <person name="Curtis B.A."/>
            <person name="Tanifuji G."/>
            <person name="Burki F."/>
            <person name="Gruber A."/>
            <person name="Irimia M."/>
            <person name="Maruyama S."/>
            <person name="Arias M.C."/>
            <person name="Ball S.G."/>
            <person name="Gile G.H."/>
            <person name="Hirakawa Y."/>
            <person name="Hopkins J.F."/>
            <person name="Kuo A."/>
            <person name="Rensing S.A."/>
            <person name="Schmutz J."/>
            <person name="Symeonidi A."/>
            <person name="Elias M."/>
            <person name="Eveleigh R.J."/>
            <person name="Herman E.K."/>
            <person name="Klute M.J."/>
            <person name="Nakayama T."/>
            <person name="Obornik M."/>
            <person name="Reyes-Prieto A."/>
            <person name="Armbrust E.V."/>
            <person name="Aves S.J."/>
            <person name="Beiko R.G."/>
            <person name="Coutinho P."/>
            <person name="Dacks J.B."/>
            <person name="Durnford D.G."/>
            <person name="Fast N.M."/>
            <person name="Green B.R."/>
            <person name="Grisdale C.J."/>
            <person name="Hempel F."/>
            <person name="Henrissat B."/>
            <person name="Hoppner M.P."/>
            <person name="Ishida K."/>
            <person name="Kim E."/>
            <person name="Koreny L."/>
            <person name="Kroth P.G."/>
            <person name="Liu Y."/>
            <person name="Malik S.B."/>
            <person name="Maier U.G."/>
            <person name="McRose D."/>
            <person name="Mock T."/>
            <person name="Neilson J.A."/>
            <person name="Onodera N.T."/>
            <person name="Poole A.M."/>
            <person name="Pritham E.J."/>
            <person name="Richards T.A."/>
            <person name="Rocap G."/>
            <person name="Roy S.W."/>
            <person name="Sarai C."/>
            <person name="Schaack S."/>
            <person name="Shirato S."/>
            <person name="Slamovits C.H."/>
            <person name="Spencer D.F."/>
            <person name="Suzuki S."/>
            <person name="Worden A.Z."/>
            <person name="Zauner S."/>
            <person name="Barry K."/>
            <person name="Bell C."/>
            <person name="Bharti A.K."/>
            <person name="Crow J.A."/>
            <person name="Grimwood J."/>
            <person name="Kramer R."/>
            <person name="Lindquist E."/>
            <person name="Lucas S."/>
            <person name="Salamov A."/>
            <person name="McFadden G.I."/>
            <person name="Lane C.E."/>
            <person name="Keeling P.J."/>
            <person name="Gray M.W."/>
            <person name="Grigoriev I.V."/>
            <person name="Archibald J.M."/>
        </authorList>
    </citation>
    <scope>NUCLEOTIDE SEQUENCE</scope>
    <source>
        <strain evidence="11 13">CCMP2712</strain>
    </source>
</reference>
<dbReference type="OrthoDB" id="421226at2759"/>